<dbReference type="PANTHER" id="PTHR13450">
    <property type="entry name" value="MITOCHONDRIAL 39S RIBOSOMAL PROTEIN L42"/>
    <property type="match status" value="1"/>
</dbReference>
<keyword evidence="3" id="KW-0809">Transit peptide</keyword>
<proteinExistence type="inferred from homology"/>
<evidence type="ECO:0000256" key="3">
    <source>
        <dbReference type="ARBA" id="ARBA00022946"/>
    </source>
</evidence>
<keyword evidence="5" id="KW-0496">Mitochondrion</keyword>
<dbReference type="EMBL" id="JAPWTJ010001039">
    <property type="protein sequence ID" value="KAJ8974177.1"/>
    <property type="molecule type" value="Genomic_DNA"/>
</dbReference>
<sequence>MALQSLKLHLIRCNIFRVVPSVSFSTTHLQAYATASTDDGTTLVAWHPKTDFPYECTKALPETKIEESDSVLKTTLTPEVMAIFNKKTPEQARQELMNITHTTKHRWFPKGRLNRLKKMPVDREYL</sequence>
<organism evidence="8 9">
    <name type="scientific">Molorchus minor</name>
    <dbReference type="NCBI Taxonomy" id="1323400"/>
    <lineage>
        <taxon>Eukaryota</taxon>
        <taxon>Metazoa</taxon>
        <taxon>Ecdysozoa</taxon>
        <taxon>Arthropoda</taxon>
        <taxon>Hexapoda</taxon>
        <taxon>Insecta</taxon>
        <taxon>Pterygota</taxon>
        <taxon>Neoptera</taxon>
        <taxon>Endopterygota</taxon>
        <taxon>Coleoptera</taxon>
        <taxon>Polyphaga</taxon>
        <taxon>Cucujiformia</taxon>
        <taxon>Chrysomeloidea</taxon>
        <taxon>Cerambycidae</taxon>
        <taxon>Lamiinae</taxon>
        <taxon>Monochamini</taxon>
        <taxon>Molorchus</taxon>
    </lineage>
</organism>
<comment type="subcellular location">
    <subcellularLocation>
        <location evidence="1">Mitochondrion</location>
    </subcellularLocation>
</comment>
<evidence type="ECO:0000256" key="4">
    <source>
        <dbReference type="ARBA" id="ARBA00022980"/>
    </source>
</evidence>
<evidence type="ECO:0000256" key="7">
    <source>
        <dbReference type="ARBA" id="ARBA00035189"/>
    </source>
</evidence>
<evidence type="ECO:0000256" key="6">
    <source>
        <dbReference type="ARBA" id="ARBA00023274"/>
    </source>
</evidence>
<keyword evidence="6" id="KW-0687">Ribonucleoprotein</keyword>
<dbReference type="Proteomes" id="UP001162164">
    <property type="component" value="Unassembled WGS sequence"/>
</dbReference>
<dbReference type="PANTHER" id="PTHR13450:SF4">
    <property type="entry name" value="LARGE RIBOSOMAL SUBUNIT PROTEIN ML42"/>
    <property type="match status" value="1"/>
</dbReference>
<evidence type="ECO:0000256" key="1">
    <source>
        <dbReference type="ARBA" id="ARBA00004173"/>
    </source>
</evidence>
<comment type="similarity">
    <text evidence="2">Belongs to the mitochondrion-specific ribosomal protein mL42 family.</text>
</comment>
<dbReference type="InterPro" id="IPR019346">
    <property type="entry name" value="Ribosomal_mL42"/>
</dbReference>
<reference evidence="8" key="1">
    <citation type="journal article" date="2023" name="Insect Mol. Biol.">
        <title>Genome sequencing provides insights into the evolution of gene families encoding plant cell wall-degrading enzymes in longhorned beetles.</title>
        <authorList>
            <person name="Shin N.R."/>
            <person name="Okamura Y."/>
            <person name="Kirsch R."/>
            <person name="Pauchet Y."/>
        </authorList>
    </citation>
    <scope>NUCLEOTIDE SEQUENCE</scope>
    <source>
        <strain evidence="8">MMC_N1</strain>
    </source>
</reference>
<gene>
    <name evidence="8" type="ORF">NQ317_004854</name>
</gene>
<dbReference type="Pfam" id="PF10210">
    <property type="entry name" value="MRP-S32"/>
    <property type="match status" value="1"/>
</dbReference>
<evidence type="ECO:0000256" key="2">
    <source>
        <dbReference type="ARBA" id="ARBA00005556"/>
    </source>
</evidence>
<protein>
    <recommendedName>
        <fullName evidence="7">Large ribosomal subunit protein mL42</fullName>
    </recommendedName>
</protein>
<name>A0ABQ9J8Z6_9CUCU</name>
<accession>A0ABQ9J8Z6</accession>
<evidence type="ECO:0000256" key="5">
    <source>
        <dbReference type="ARBA" id="ARBA00023128"/>
    </source>
</evidence>
<evidence type="ECO:0000313" key="9">
    <source>
        <dbReference type="Proteomes" id="UP001162164"/>
    </source>
</evidence>
<keyword evidence="4" id="KW-0689">Ribosomal protein</keyword>
<evidence type="ECO:0000313" key="8">
    <source>
        <dbReference type="EMBL" id="KAJ8974177.1"/>
    </source>
</evidence>
<comment type="caution">
    <text evidence="8">The sequence shown here is derived from an EMBL/GenBank/DDBJ whole genome shotgun (WGS) entry which is preliminary data.</text>
</comment>
<keyword evidence="9" id="KW-1185">Reference proteome</keyword>